<dbReference type="AlphaFoldDB" id="A0A2W5U1Y5"/>
<evidence type="ECO:0000313" key="2">
    <source>
        <dbReference type="Proteomes" id="UP000249061"/>
    </source>
</evidence>
<accession>A0A2W5U1Y5</accession>
<dbReference type="EMBL" id="QFQP01000175">
    <property type="protein sequence ID" value="PZR02628.1"/>
    <property type="molecule type" value="Genomic_DNA"/>
</dbReference>
<comment type="caution">
    <text evidence="1">The sequence shown here is derived from an EMBL/GenBank/DDBJ whole genome shotgun (WGS) entry which is preliminary data.</text>
</comment>
<dbReference type="Proteomes" id="UP000249061">
    <property type="component" value="Unassembled WGS sequence"/>
</dbReference>
<gene>
    <name evidence="1" type="ORF">DI536_36820</name>
</gene>
<dbReference type="Pfam" id="PF20043">
    <property type="entry name" value="DUF6445"/>
    <property type="match status" value="1"/>
</dbReference>
<evidence type="ECO:0000313" key="1">
    <source>
        <dbReference type="EMBL" id="PZR02628.1"/>
    </source>
</evidence>
<dbReference type="InterPro" id="IPR045617">
    <property type="entry name" value="DUF6445"/>
</dbReference>
<protein>
    <submittedName>
        <fullName evidence="1">Uncharacterized protein</fullName>
    </submittedName>
</protein>
<sequence>MFNPRPAVQQLAIGHGHVCVVIDDALLAPERLPAFAEAYREDFQPAPPAVFPGLHLRMPEEFTDLLHDVLRDHARRALGMRRVLRSASRLAMVTTPVSQLAPPHWQPRRARAFAPDQGIAVAELFLFQDPALGGTHFFVPRVSPQQVEQLEHDADALSPEEFSLRHALVAGYPQASSWCFTHTLTVPARWNRLLIHDGGAFRAPAITAPPPLAPDPRHHRLTLQATLACSRHRVSW</sequence>
<proteinExistence type="predicted"/>
<reference evidence="1 2" key="1">
    <citation type="submission" date="2017-08" db="EMBL/GenBank/DDBJ databases">
        <title>Infants hospitalized years apart are colonized by the same room-sourced microbial strains.</title>
        <authorList>
            <person name="Brooks B."/>
            <person name="Olm M.R."/>
            <person name="Firek B.A."/>
            <person name="Baker R."/>
            <person name="Thomas B.C."/>
            <person name="Morowitz M.J."/>
            <person name="Banfield J.F."/>
        </authorList>
    </citation>
    <scope>NUCLEOTIDE SEQUENCE [LARGE SCALE GENOMIC DNA]</scope>
    <source>
        <strain evidence="1">S2_003_000_R2_14</strain>
    </source>
</reference>
<name>A0A2W5U1Y5_9BACT</name>
<organism evidence="1 2">
    <name type="scientific">Archangium gephyra</name>
    <dbReference type="NCBI Taxonomy" id="48"/>
    <lineage>
        <taxon>Bacteria</taxon>
        <taxon>Pseudomonadati</taxon>
        <taxon>Myxococcota</taxon>
        <taxon>Myxococcia</taxon>
        <taxon>Myxococcales</taxon>
        <taxon>Cystobacterineae</taxon>
        <taxon>Archangiaceae</taxon>
        <taxon>Archangium</taxon>
    </lineage>
</organism>